<dbReference type="PANTHER" id="PTHR43775:SF51">
    <property type="entry name" value="INACTIVE PHENOLPHTHIOCEROL SYNTHESIS POLYKETIDE SYNTHASE TYPE I PKS1-RELATED"/>
    <property type="match status" value="1"/>
</dbReference>
<accession>A0ABW3MHP1</accession>
<evidence type="ECO:0000259" key="3">
    <source>
        <dbReference type="PROSITE" id="PS52019"/>
    </source>
</evidence>
<dbReference type="InterPro" id="IPR001227">
    <property type="entry name" value="Ac_transferase_dom_sf"/>
</dbReference>
<evidence type="ECO:0000313" key="4">
    <source>
        <dbReference type="EMBL" id="MFD1049916.1"/>
    </source>
</evidence>
<reference evidence="5" key="1">
    <citation type="journal article" date="2019" name="Int. J. Syst. Evol. Microbiol.">
        <title>The Global Catalogue of Microorganisms (GCM) 10K type strain sequencing project: providing services to taxonomists for standard genome sequencing and annotation.</title>
        <authorList>
            <consortium name="The Broad Institute Genomics Platform"/>
            <consortium name="The Broad Institute Genome Sequencing Center for Infectious Disease"/>
            <person name="Wu L."/>
            <person name="Ma J."/>
        </authorList>
    </citation>
    <scope>NUCLEOTIDE SEQUENCE [LARGE SCALE GENOMIC DNA]</scope>
    <source>
        <strain evidence="5">JCM 31486</strain>
    </source>
</reference>
<evidence type="ECO:0000256" key="1">
    <source>
        <dbReference type="ARBA" id="ARBA00022679"/>
    </source>
</evidence>
<dbReference type="InterPro" id="IPR020807">
    <property type="entry name" value="PKS_DH"/>
</dbReference>
<dbReference type="Gene3D" id="3.30.70.3290">
    <property type="match status" value="1"/>
</dbReference>
<dbReference type="Proteomes" id="UP001597045">
    <property type="component" value="Unassembled WGS sequence"/>
</dbReference>
<dbReference type="InterPro" id="IPR042104">
    <property type="entry name" value="PKS_dehydratase_sf"/>
</dbReference>
<dbReference type="Gene3D" id="3.10.129.110">
    <property type="entry name" value="Polyketide synthase dehydratase"/>
    <property type="match status" value="1"/>
</dbReference>
<organism evidence="4 5">
    <name type="scientific">Kibdelosporangium lantanae</name>
    <dbReference type="NCBI Taxonomy" id="1497396"/>
    <lineage>
        <taxon>Bacteria</taxon>
        <taxon>Bacillati</taxon>
        <taxon>Actinomycetota</taxon>
        <taxon>Actinomycetes</taxon>
        <taxon>Pseudonocardiales</taxon>
        <taxon>Pseudonocardiaceae</taxon>
        <taxon>Kibdelosporangium</taxon>
    </lineage>
</organism>
<evidence type="ECO:0000256" key="2">
    <source>
        <dbReference type="PROSITE-ProRule" id="PRU01363"/>
    </source>
</evidence>
<dbReference type="InterPro" id="IPR049552">
    <property type="entry name" value="PKS_DH_N"/>
</dbReference>
<dbReference type="InterPro" id="IPR016035">
    <property type="entry name" value="Acyl_Trfase/lysoPLipase"/>
</dbReference>
<keyword evidence="1" id="KW-0808">Transferase</keyword>
<comment type="caution">
    <text evidence="2">Lacks conserved residue(s) required for the propagation of feature annotation.</text>
</comment>
<feature type="non-terminal residue" evidence="4">
    <location>
        <position position="245"/>
    </location>
</feature>
<protein>
    <recommendedName>
        <fullName evidence="3">PKS/mFAS DH domain-containing protein</fullName>
    </recommendedName>
</protein>
<evidence type="ECO:0000313" key="5">
    <source>
        <dbReference type="Proteomes" id="UP001597045"/>
    </source>
</evidence>
<dbReference type="SUPFAM" id="SSF52151">
    <property type="entry name" value="FabD/lysophospholipase-like"/>
    <property type="match status" value="1"/>
</dbReference>
<dbReference type="PANTHER" id="PTHR43775">
    <property type="entry name" value="FATTY ACID SYNTHASE"/>
    <property type="match status" value="1"/>
</dbReference>
<comment type="caution">
    <text evidence="4">The sequence shown here is derived from an EMBL/GenBank/DDBJ whole genome shotgun (WGS) entry which is preliminary data.</text>
</comment>
<gene>
    <name evidence="4" type="ORF">ACFQ1S_32490</name>
</gene>
<dbReference type="SMART" id="SM00826">
    <property type="entry name" value="PKS_DH"/>
    <property type="match status" value="1"/>
</dbReference>
<dbReference type="Pfam" id="PF21089">
    <property type="entry name" value="PKS_DH_N"/>
    <property type="match status" value="1"/>
</dbReference>
<proteinExistence type="predicted"/>
<dbReference type="EMBL" id="JBHTIS010002483">
    <property type="protein sequence ID" value="MFD1049916.1"/>
    <property type="molecule type" value="Genomic_DNA"/>
</dbReference>
<name>A0ABW3MHP1_9PSEU</name>
<keyword evidence="5" id="KW-1185">Reference proteome</keyword>
<dbReference type="InterPro" id="IPR049900">
    <property type="entry name" value="PKS_mFAS_DH"/>
</dbReference>
<dbReference type="PROSITE" id="PS52019">
    <property type="entry name" value="PKS_MFAS_DH"/>
    <property type="match status" value="1"/>
</dbReference>
<dbReference type="Gene3D" id="3.40.366.10">
    <property type="entry name" value="Malonyl-Coenzyme A Acyl Carrier Protein, domain 2"/>
    <property type="match status" value="1"/>
</dbReference>
<dbReference type="InterPro" id="IPR050091">
    <property type="entry name" value="PKS_NRPS_Biosynth_Enz"/>
</dbReference>
<sequence length="245" mass="25863">MFGELSIPGVSTVTGAPVTDEWSDPAYWAQQVVQPVLFGDAVTSLLDAGVSYLVEVGPGQALTTAIAAGVATDTQMQTIALLPGAAGEVEALLSALAAGFSAGIDVDWTKIVPERRHLALPTYPFQHRRYWATPAHGTSSGRHPLLDSATELPDDRWVLTGRLSLNAHSWLADHTIDDTTILPGTAFVELAVHAADTVGCSAVDELTIENPMVALPYLCSLVHVFSSVKNASSPILLRSACNVIP</sequence>
<feature type="domain" description="PKS/mFAS DH" evidence="3">
    <location>
        <begin position="143"/>
        <end position="245"/>
    </location>
</feature>